<keyword evidence="3" id="KW-1185">Reference proteome</keyword>
<evidence type="ECO:0000313" key="2">
    <source>
        <dbReference type="EMBL" id="CAE7641572.1"/>
    </source>
</evidence>
<evidence type="ECO:0000313" key="3">
    <source>
        <dbReference type="Proteomes" id="UP000649617"/>
    </source>
</evidence>
<dbReference type="PANTHER" id="PTHR10742:SF410">
    <property type="entry name" value="LYSINE-SPECIFIC HISTONE DEMETHYLASE 2"/>
    <property type="match status" value="1"/>
</dbReference>
<dbReference type="InterPro" id="IPR050281">
    <property type="entry name" value="Flavin_monoamine_oxidase"/>
</dbReference>
<comment type="caution">
    <text evidence="2">The sequence shown here is derived from an EMBL/GenBank/DDBJ whole genome shotgun (WGS) entry which is preliminary data.</text>
</comment>
<dbReference type="Proteomes" id="UP000649617">
    <property type="component" value="Unassembled WGS sequence"/>
</dbReference>
<dbReference type="PANTHER" id="PTHR10742">
    <property type="entry name" value="FLAVIN MONOAMINE OXIDASE"/>
    <property type="match status" value="1"/>
</dbReference>
<name>A0A812VHL2_SYMPI</name>
<dbReference type="InterPro" id="IPR002937">
    <property type="entry name" value="Amino_oxidase"/>
</dbReference>
<dbReference type="Gene3D" id="3.50.50.60">
    <property type="entry name" value="FAD/NAD(P)-binding domain"/>
    <property type="match status" value="1"/>
</dbReference>
<reference evidence="2" key="1">
    <citation type="submission" date="2021-02" db="EMBL/GenBank/DDBJ databases">
        <authorList>
            <person name="Dougan E. K."/>
            <person name="Rhodes N."/>
            <person name="Thang M."/>
            <person name="Chan C."/>
        </authorList>
    </citation>
    <scope>NUCLEOTIDE SEQUENCE</scope>
</reference>
<dbReference type="OrthoDB" id="2219495at2759"/>
<dbReference type="SUPFAM" id="SSF54373">
    <property type="entry name" value="FAD-linked reductases, C-terminal domain"/>
    <property type="match status" value="1"/>
</dbReference>
<dbReference type="AlphaFoldDB" id="A0A812VHL2"/>
<accession>A0A812VHL2</accession>
<dbReference type="Pfam" id="PF01593">
    <property type="entry name" value="Amino_oxidase"/>
    <property type="match status" value="1"/>
</dbReference>
<organism evidence="2 3">
    <name type="scientific">Symbiodinium pilosum</name>
    <name type="common">Dinoflagellate</name>
    <dbReference type="NCBI Taxonomy" id="2952"/>
    <lineage>
        <taxon>Eukaryota</taxon>
        <taxon>Sar</taxon>
        <taxon>Alveolata</taxon>
        <taxon>Dinophyceae</taxon>
        <taxon>Suessiales</taxon>
        <taxon>Symbiodiniaceae</taxon>
        <taxon>Symbiodinium</taxon>
    </lineage>
</organism>
<evidence type="ECO:0000259" key="1">
    <source>
        <dbReference type="Pfam" id="PF01593"/>
    </source>
</evidence>
<dbReference type="EMBL" id="CAJNIZ010042871">
    <property type="protein sequence ID" value="CAE7641572.1"/>
    <property type="molecule type" value="Genomic_DNA"/>
</dbReference>
<feature type="domain" description="Amine oxidase" evidence="1">
    <location>
        <begin position="8"/>
        <end position="388"/>
    </location>
</feature>
<dbReference type="SUPFAM" id="SSF51905">
    <property type="entry name" value="FAD/NAD(P)-binding domain"/>
    <property type="match status" value="1"/>
</dbReference>
<proteinExistence type="predicted"/>
<protein>
    <submittedName>
        <fullName evidence="2">KDM1B protein</fullName>
    </submittedName>
</protein>
<dbReference type="GO" id="GO:0016491">
    <property type="term" value="F:oxidoreductase activity"/>
    <property type="evidence" value="ECO:0007669"/>
    <property type="project" value="InterPro"/>
</dbReference>
<sequence>MACRSRGGADWVHGQHVTTWKYLRRYNMQTDGTANGWDSNVPGGPECWVYVDGLLRGPERVHSEPNRLFFEKFDQLVQEWIEAKREDASMQKLAERAFDQPPTDDERRLMEGMMAEWHAADLADVGVYEDDLYSDRIKALAQTRPSILTDDGDEGHWKIVGGHQGLAEKMAKTLDLSLSTVVEHVRWTGDKVNVKCRGGVSWAARSLVMTVPLACIPDISFEPPLPEEKKQAVDCLGRGVTTTVYLHFKESFWPERLAFLFHSMSSQVFWPGRNKRVLTAYFGGRTANEHLLKMSDAEMTAEILRQLTVIFQRPVQDLFLKSEVHRWDTDPFAKMAYSYCPVGTAHLRSNLGAPCGNLFWAGEASHPTKGSFAHGALEEGERAADEVLAFLGR</sequence>
<dbReference type="InterPro" id="IPR036188">
    <property type="entry name" value="FAD/NAD-bd_sf"/>
</dbReference>
<gene>
    <name evidence="2" type="primary">KDM1B</name>
    <name evidence="2" type="ORF">SPIL2461_LOCUS16994</name>
</gene>